<geneLocation type="chloroplast" evidence="1"/>
<accession>A0A0G3F6I4</accession>
<keyword evidence="1" id="KW-0934">Plastid</keyword>
<reference evidence="1" key="1">
    <citation type="journal article" date="2015" name="J. Eukaryot. Microbiol.">
        <title>Chloroplast Genome Evolution in the Euglenaceae.</title>
        <authorList>
            <person name="Bennett M.S."/>
            <person name="Triemer R.E."/>
        </authorList>
    </citation>
    <scope>NUCLEOTIDE SEQUENCE</scope>
    <source>
        <strain evidence="1">UTEX 373</strain>
    </source>
</reference>
<dbReference type="EMBL" id="KP453743">
    <property type="protein sequence ID" value="AKJ83319.1"/>
    <property type="molecule type" value="Genomic_DNA"/>
</dbReference>
<evidence type="ECO:0000313" key="1">
    <source>
        <dbReference type="EMBL" id="AKJ83319.1"/>
    </source>
</evidence>
<name>A0A0G3F6I4_EUGAN</name>
<dbReference type="RefSeq" id="YP_009144872.1">
    <property type="nucleotide sequence ID" value="NC_027269.1"/>
</dbReference>
<sequence length="346" mass="39461">MIIPSIVIFNKSKKILLPGIQIKDLKPVASLISPSNLLIPLLFISILGQISDNLKDILSPKEIQKLPSVKFYSRILYSGFNSVSFSSVVSLSKTLGPELESFSILTVQERIEFLRTLQKKIIFSKVSSRILSNSQNLYNPNELIKHRKGLALQARGVMVASPIFKTNSIVLGVSVSQINLTCIMESARLIWLSLGLQEDEFDFLLRKQAFNILKKSFDLNMNFTTDNDIDCLRVLAFSELKNFTSFNKFLTFDEDMMVIKGDNNLVLLESELGLLKRLVPTTPKDVFILDSEFSDILVRTAFDQRKAHKSELDNIFKRSYSYQSKSTKDNFLGKKHINFRKLLYEQ</sequence>
<keyword evidence="1" id="KW-0150">Chloroplast</keyword>
<gene>
    <name evidence="1" type="primary">mat5</name>
</gene>
<dbReference type="AlphaFoldDB" id="A0A0G3F6I4"/>
<protein>
    <submittedName>
        <fullName evidence="1">Maturase</fullName>
    </submittedName>
</protein>
<proteinExistence type="predicted"/>
<organism evidence="1">
    <name type="scientific">Euglena anabaena</name>
    <name type="common">Euglenaria anabaena</name>
    <dbReference type="NCBI Taxonomy" id="38273"/>
    <lineage>
        <taxon>Eukaryota</taxon>
        <taxon>Discoba</taxon>
        <taxon>Euglenozoa</taxon>
        <taxon>Euglenida</taxon>
        <taxon>Spirocuta</taxon>
        <taxon>Euglenophyceae</taxon>
        <taxon>Euglenales</taxon>
        <taxon>Euglenaceae</taxon>
        <taxon>Euglenaria</taxon>
    </lineage>
</organism>
<dbReference type="GeneID" id="24573191"/>